<reference evidence="1" key="1">
    <citation type="journal article" date="2020" name="G3 (Bethesda)">
        <title>High-Quality Assemblies for Three Invasive Social Wasps from the &lt;i&gt;Vespula&lt;/i&gt; Genus.</title>
        <authorList>
            <person name="Harrop T.W.R."/>
            <person name="Guhlin J."/>
            <person name="McLaughlin G.M."/>
            <person name="Permina E."/>
            <person name="Stockwell P."/>
            <person name="Gilligan J."/>
            <person name="Le Lec M.F."/>
            <person name="Gruber M.A.M."/>
            <person name="Quinn O."/>
            <person name="Lovegrove M."/>
            <person name="Duncan E.J."/>
            <person name="Remnant E.J."/>
            <person name="Van Eeckhoven J."/>
            <person name="Graham B."/>
            <person name="Knapp R.A."/>
            <person name="Langford K.W."/>
            <person name="Kronenberg Z."/>
            <person name="Press M.O."/>
            <person name="Eacker S.M."/>
            <person name="Wilson-Rankin E.E."/>
            <person name="Purcell J."/>
            <person name="Lester P.J."/>
            <person name="Dearden P.K."/>
        </authorList>
    </citation>
    <scope>NUCLEOTIDE SEQUENCE</scope>
    <source>
        <strain evidence="1">Volc-1</strain>
    </source>
</reference>
<organism evidence="1 2">
    <name type="scientific">Vespula pensylvanica</name>
    <name type="common">Western yellow jacket</name>
    <name type="synonym">Wasp</name>
    <dbReference type="NCBI Taxonomy" id="30213"/>
    <lineage>
        <taxon>Eukaryota</taxon>
        <taxon>Metazoa</taxon>
        <taxon>Ecdysozoa</taxon>
        <taxon>Arthropoda</taxon>
        <taxon>Hexapoda</taxon>
        <taxon>Insecta</taxon>
        <taxon>Pterygota</taxon>
        <taxon>Neoptera</taxon>
        <taxon>Endopterygota</taxon>
        <taxon>Hymenoptera</taxon>
        <taxon>Apocrita</taxon>
        <taxon>Aculeata</taxon>
        <taxon>Vespoidea</taxon>
        <taxon>Vespidae</taxon>
        <taxon>Vespinae</taxon>
        <taxon>Vespula</taxon>
    </lineage>
</organism>
<gene>
    <name evidence="1" type="ORF">H0235_017014</name>
</gene>
<accession>A0A834JTP4</accession>
<dbReference type="AlphaFoldDB" id="A0A834JTP4"/>
<dbReference type="Proteomes" id="UP000600918">
    <property type="component" value="Unassembled WGS sequence"/>
</dbReference>
<proteinExistence type="predicted"/>
<name>A0A834JTP4_VESPE</name>
<sequence>MIAAYRTSIYDDGRNGLKDLGGLGKGRREPNITTQLNRPLLSLHHSLGRSSQKSINYYGDGIFQAFHNPDYMGKVKAGELRIMELYFVVSAIRTIYEVGELKMSAIR</sequence>
<evidence type="ECO:0000313" key="2">
    <source>
        <dbReference type="Proteomes" id="UP000600918"/>
    </source>
</evidence>
<dbReference type="EMBL" id="JACSDY010000021">
    <property type="protein sequence ID" value="KAF7394419.1"/>
    <property type="molecule type" value="Genomic_DNA"/>
</dbReference>
<protein>
    <submittedName>
        <fullName evidence="1">Uncharacterized protein</fullName>
    </submittedName>
</protein>
<evidence type="ECO:0000313" key="1">
    <source>
        <dbReference type="EMBL" id="KAF7394419.1"/>
    </source>
</evidence>
<comment type="caution">
    <text evidence="1">The sequence shown here is derived from an EMBL/GenBank/DDBJ whole genome shotgun (WGS) entry which is preliminary data.</text>
</comment>
<keyword evidence="2" id="KW-1185">Reference proteome</keyword>